<gene>
    <name evidence="1" type="ORF">JOC83_003167</name>
</gene>
<name>A0ABS2QY19_9BACI</name>
<dbReference type="Proteomes" id="UP000809829">
    <property type="component" value="Unassembled WGS sequence"/>
</dbReference>
<evidence type="ECO:0000313" key="1">
    <source>
        <dbReference type="EMBL" id="MBM7704312.1"/>
    </source>
</evidence>
<reference evidence="1 2" key="1">
    <citation type="submission" date="2021-01" db="EMBL/GenBank/DDBJ databases">
        <title>Genomic Encyclopedia of Type Strains, Phase IV (KMG-IV): sequencing the most valuable type-strain genomes for metagenomic binning, comparative biology and taxonomic classification.</title>
        <authorList>
            <person name="Goeker M."/>
        </authorList>
    </citation>
    <scope>NUCLEOTIDE SEQUENCE [LARGE SCALE GENOMIC DNA]</scope>
    <source>
        <strain evidence="1 2">DSM 104297</strain>
    </source>
</reference>
<proteinExistence type="predicted"/>
<comment type="caution">
    <text evidence="1">The sequence shown here is derived from an EMBL/GenBank/DDBJ whole genome shotgun (WGS) entry which is preliminary data.</text>
</comment>
<evidence type="ECO:0000313" key="2">
    <source>
        <dbReference type="Proteomes" id="UP000809829"/>
    </source>
</evidence>
<accession>A0ABS2QY19</accession>
<keyword evidence="2" id="KW-1185">Reference proteome</keyword>
<organism evidence="1 2">
    <name type="scientific">Priestia iocasae</name>
    <dbReference type="NCBI Taxonomy" id="2291674"/>
    <lineage>
        <taxon>Bacteria</taxon>
        <taxon>Bacillati</taxon>
        <taxon>Bacillota</taxon>
        <taxon>Bacilli</taxon>
        <taxon>Bacillales</taxon>
        <taxon>Bacillaceae</taxon>
        <taxon>Priestia</taxon>
    </lineage>
</organism>
<dbReference type="EMBL" id="JAFBFC010000006">
    <property type="protein sequence ID" value="MBM7704312.1"/>
    <property type="molecule type" value="Genomic_DNA"/>
</dbReference>
<sequence>MGKLIRRILVAVFPILMKEGYNYYKNRKRNPNGSKSYK</sequence>
<protein>
    <submittedName>
        <fullName evidence="1">Uncharacterized protein</fullName>
    </submittedName>
</protein>